<accession>A0A1I3Q9S7</accession>
<evidence type="ECO:0000256" key="1">
    <source>
        <dbReference type="SAM" id="Phobius"/>
    </source>
</evidence>
<keyword evidence="1" id="KW-1133">Transmembrane helix</keyword>
<dbReference type="AlphaFoldDB" id="A0A1I3Q9S7"/>
<sequence length="76" mass="8918">MDKHFLETIWLQYGGRIAGSFIGFALGLIYLMVGFWKMLFFALLVGLGFFIGKQIDRKEDLKEVIDTIILEKWMRK</sequence>
<evidence type="ECO:0000313" key="2">
    <source>
        <dbReference type="EMBL" id="SFJ31044.1"/>
    </source>
</evidence>
<dbReference type="Proteomes" id="UP000199545">
    <property type="component" value="Unassembled WGS sequence"/>
</dbReference>
<gene>
    <name evidence="2" type="ORF">SAMN05421852_10789</name>
</gene>
<dbReference type="Pfam" id="PF10031">
    <property type="entry name" value="DUF2273"/>
    <property type="match status" value="1"/>
</dbReference>
<organism evidence="2 3">
    <name type="scientific">Thermoflavimicrobium dichotomicum</name>
    <dbReference type="NCBI Taxonomy" id="46223"/>
    <lineage>
        <taxon>Bacteria</taxon>
        <taxon>Bacillati</taxon>
        <taxon>Bacillota</taxon>
        <taxon>Bacilli</taxon>
        <taxon>Bacillales</taxon>
        <taxon>Thermoactinomycetaceae</taxon>
        <taxon>Thermoflavimicrobium</taxon>
    </lineage>
</organism>
<dbReference type="OrthoDB" id="1798631at2"/>
<dbReference type="InterPro" id="IPR018730">
    <property type="entry name" value="DUF2273"/>
</dbReference>
<evidence type="ECO:0000313" key="3">
    <source>
        <dbReference type="Proteomes" id="UP000199545"/>
    </source>
</evidence>
<protein>
    <submittedName>
        <fullName evidence="2">Small integral membrane protein</fullName>
    </submittedName>
</protein>
<proteinExistence type="predicted"/>
<dbReference type="STRING" id="46223.SAMN05421852_10789"/>
<dbReference type="EMBL" id="FORR01000007">
    <property type="protein sequence ID" value="SFJ31044.1"/>
    <property type="molecule type" value="Genomic_DNA"/>
</dbReference>
<dbReference type="RefSeq" id="WP_093229678.1">
    <property type="nucleotide sequence ID" value="NZ_FORR01000007.1"/>
</dbReference>
<reference evidence="2 3" key="1">
    <citation type="submission" date="2016-10" db="EMBL/GenBank/DDBJ databases">
        <authorList>
            <person name="de Groot N.N."/>
        </authorList>
    </citation>
    <scope>NUCLEOTIDE SEQUENCE [LARGE SCALE GENOMIC DNA]</scope>
    <source>
        <strain evidence="2 3">DSM 44778</strain>
    </source>
</reference>
<keyword evidence="1" id="KW-0812">Transmembrane</keyword>
<feature type="transmembrane region" description="Helical" evidence="1">
    <location>
        <begin position="20"/>
        <end position="52"/>
    </location>
</feature>
<name>A0A1I3Q9S7_9BACL</name>
<keyword evidence="1" id="KW-0472">Membrane</keyword>
<keyword evidence="3" id="KW-1185">Reference proteome</keyword>